<dbReference type="Proteomes" id="UP000295668">
    <property type="component" value="Unassembled WGS sequence"/>
</dbReference>
<organism evidence="3 4">
    <name type="scientific">Pedobacter changchengzhani</name>
    <dbReference type="NCBI Taxonomy" id="2529274"/>
    <lineage>
        <taxon>Bacteria</taxon>
        <taxon>Pseudomonadati</taxon>
        <taxon>Bacteroidota</taxon>
        <taxon>Sphingobacteriia</taxon>
        <taxon>Sphingobacteriales</taxon>
        <taxon>Sphingobacteriaceae</taxon>
        <taxon>Pedobacter</taxon>
    </lineage>
</organism>
<dbReference type="OrthoDB" id="1448514at2"/>
<keyword evidence="4" id="KW-1185">Reference proteome</keyword>
<accession>A0A4R5MHJ4</accession>
<comment type="caution">
    <text evidence="3">The sequence shown here is derived from an EMBL/GenBank/DDBJ whole genome shotgun (WGS) entry which is preliminary data.</text>
</comment>
<keyword evidence="2" id="KW-0732">Signal</keyword>
<feature type="signal peptide" evidence="2">
    <location>
        <begin position="1"/>
        <end position="20"/>
    </location>
</feature>
<dbReference type="RefSeq" id="WP_133263651.1">
    <property type="nucleotide sequence ID" value="NZ_SJCY01000014.1"/>
</dbReference>
<evidence type="ECO:0000256" key="1">
    <source>
        <dbReference type="SAM" id="MobiDB-lite"/>
    </source>
</evidence>
<sequence>MRKVILTMAIAVMGFTAAFAQDASKRKMDMQKFTPEQRAERSTAMLDKKLSLSADQKTKIYQINLDRANKVEAMRNTAEDGKKGRGKQMKADMDASNNQLEMVLTPAQKIKYDAWKAEMKDKKRNGGRRGSGYSKKDMKPVVSNPPAQG</sequence>
<reference evidence="3 4" key="1">
    <citation type="submission" date="2019-02" db="EMBL/GenBank/DDBJ databases">
        <title>Pedobacter sp. nov., a novel speices isolated from soil of pinguins habitat in Antarcitica.</title>
        <authorList>
            <person name="He R.-H."/>
        </authorList>
    </citation>
    <scope>NUCLEOTIDE SEQUENCE [LARGE SCALE GENOMIC DNA]</scope>
    <source>
        <strain evidence="3 4">E01020</strain>
    </source>
</reference>
<feature type="region of interest" description="Disordered" evidence="1">
    <location>
        <begin position="118"/>
        <end position="149"/>
    </location>
</feature>
<evidence type="ECO:0000256" key="2">
    <source>
        <dbReference type="SAM" id="SignalP"/>
    </source>
</evidence>
<protein>
    <submittedName>
        <fullName evidence="3">DUF4890 domain-containing protein</fullName>
    </submittedName>
</protein>
<dbReference type="EMBL" id="SJCY01000014">
    <property type="protein sequence ID" value="TDG34994.1"/>
    <property type="molecule type" value="Genomic_DNA"/>
</dbReference>
<evidence type="ECO:0000313" key="3">
    <source>
        <dbReference type="EMBL" id="TDG34994.1"/>
    </source>
</evidence>
<proteinExistence type="predicted"/>
<gene>
    <name evidence="3" type="ORF">EZJ43_15605</name>
</gene>
<name>A0A4R5MHJ4_9SPHI</name>
<feature type="chain" id="PRO_5020584563" evidence="2">
    <location>
        <begin position="21"/>
        <end position="149"/>
    </location>
</feature>
<dbReference type="AlphaFoldDB" id="A0A4R5MHJ4"/>
<evidence type="ECO:0000313" key="4">
    <source>
        <dbReference type="Proteomes" id="UP000295668"/>
    </source>
</evidence>